<dbReference type="STRING" id="1618436.UV59_C0033G0017"/>
<dbReference type="Pfam" id="PF04014">
    <property type="entry name" value="MazE_antitoxin"/>
    <property type="match status" value="1"/>
</dbReference>
<dbReference type="SUPFAM" id="SSF89447">
    <property type="entry name" value="AbrB/MazE/MraZ-like"/>
    <property type="match status" value="1"/>
</dbReference>
<dbReference type="Gene3D" id="2.10.260.10">
    <property type="match status" value="1"/>
</dbReference>
<dbReference type="Proteomes" id="UP000034543">
    <property type="component" value="Unassembled WGS sequence"/>
</dbReference>
<dbReference type="AlphaFoldDB" id="A0A0G1CEB4"/>
<dbReference type="SMART" id="SM00966">
    <property type="entry name" value="SpoVT_AbrB"/>
    <property type="match status" value="1"/>
</dbReference>
<accession>A0A0G1CEB4</accession>
<protein>
    <submittedName>
        <fullName evidence="3">Transcriptional regulator, AbrB family</fullName>
    </submittedName>
</protein>
<keyword evidence="1" id="KW-0238">DNA-binding</keyword>
<evidence type="ECO:0000313" key="4">
    <source>
        <dbReference type="Proteomes" id="UP000034543"/>
    </source>
</evidence>
<gene>
    <name evidence="3" type="ORF">UV59_C0033G0017</name>
</gene>
<dbReference type="PROSITE" id="PS51740">
    <property type="entry name" value="SPOVT_ABRB"/>
    <property type="match status" value="1"/>
</dbReference>
<feature type="domain" description="SpoVT-AbrB" evidence="2">
    <location>
        <begin position="8"/>
        <end position="54"/>
    </location>
</feature>
<evidence type="ECO:0000313" key="3">
    <source>
        <dbReference type="EMBL" id="KKS83719.1"/>
    </source>
</evidence>
<dbReference type="InterPro" id="IPR037914">
    <property type="entry name" value="SpoVT-AbrB_sf"/>
</dbReference>
<proteinExistence type="predicted"/>
<sequence>MQNFTTRQIISTISSKGQITLPVAVRKHLGVSINDKVAFVIGSNGGVKVTQVKYPTIASLSGAAGKLKQSLSWKELRKIAREDRLKEKYG</sequence>
<dbReference type="InterPro" id="IPR007159">
    <property type="entry name" value="SpoVT-AbrB_dom"/>
</dbReference>
<evidence type="ECO:0000259" key="2">
    <source>
        <dbReference type="PROSITE" id="PS51740"/>
    </source>
</evidence>
<dbReference type="EMBL" id="LCFB01000033">
    <property type="protein sequence ID" value="KKS83719.1"/>
    <property type="molecule type" value="Genomic_DNA"/>
</dbReference>
<organism evidence="3 4">
    <name type="scientific">Candidatus Gottesmanbacteria bacterium GW2011_GWA1_43_11</name>
    <dbReference type="NCBI Taxonomy" id="1618436"/>
    <lineage>
        <taxon>Bacteria</taxon>
        <taxon>Candidatus Gottesmaniibacteriota</taxon>
    </lineage>
</organism>
<dbReference type="GO" id="GO:0003677">
    <property type="term" value="F:DNA binding"/>
    <property type="evidence" value="ECO:0007669"/>
    <property type="project" value="UniProtKB-UniRule"/>
</dbReference>
<name>A0A0G1CEB4_9BACT</name>
<reference evidence="3 4" key="1">
    <citation type="journal article" date="2015" name="Nature">
        <title>rRNA introns, odd ribosomes, and small enigmatic genomes across a large radiation of phyla.</title>
        <authorList>
            <person name="Brown C.T."/>
            <person name="Hug L.A."/>
            <person name="Thomas B.C."/>
            <person name="Sharon I."/>
            <person name="Castelle C.J."/>
            <person name="Singh A."/>
            <person name="Wilkins M.J."/>
            <person name="Williams K.H."/>
            <person name="Banfield J.F."/>
        </authorList>
    </citation>
    <scope>NUCLEOTIDE SEQUENCE [LARGE SCALE GENOMIC DNA]</scope>
</reference>
<evidence type="ECO:0000256" key="1">
    <source>
        <dbReference type="PROSITE-ProRule" id="PRU01076"/>
    </source>
</evidence>
<comment type="caution">
    <text evidence="3">The sequence shown here is derived from an EMBL/GenBank/DDBJ whole genome shotgun (WGS) entry which is preliminary data.</text>
</comment>